<accession>A0A3A4QVE8</accession>
<gene>
    <name evidence="1" type="ORF">C4541_09330</name>
</gene>
<organism evidence="1 2">
    <name type="scientific">Candidatus Auribacter fodinae</name>
    <dbReference type="NCBI Taxonomy" id="2093366"/>
    <lineage>
        <taxon>Bacteria</taxon>
        <taxon>Pseudomonadati</taxon>
        <taxon>Candidatus Auribacterota</taxon>
        <taxon>Candidatus Auribacteria</taxon>
        <taxon>Candidatus Auribacterales</taxon>
        <taxon>Candidatus Auribacteraceae</taxon>
        <taxon>Candidatus Auribacter</taxon>
    </lineage>
</organism>
<evidence type="ECO:0008006" key="3">
    <source>
        <dbReference type="Google" id="ProtNLM"/>
    </source>
</evidence>
<comment type="caution">
    <text evidence="1">The sequence shown here is derived from an EMBL/GenBank/DDBJ whole genome shotgun (WGS) entry which is preliminary data.</text>
</comment>
<protein>
    <recommendedName>
        <fullName evidence="3">DUF3108 domain-containing protein</fullName>
    </recommendedName>
</protein>
<dbReference type="Proteomes" id="UP000266426">
    <property type="component" value="Unassembled WGS sequence"/>
</dbReference>
<name>A0A3A4QVE8_9BACT</name>
<proteinExistence type="predicted"/>
<dbReference type="AlphaFoldDB" id="A0A3A4QVE8"/>
<evidence type="ECO:0000313" key="2">
    <source>
        <dbReference type="Proteomes" id="UP000266426"/>
    </source>
</evidence>
<reference evidence="1 2" key="1">
    <citation type="journal article" date="2017" name="ISME J.">
        <title>Energy and carbon metabolisms in a deep terrestrial subsurface fluid microbial community.</title>
        <authorList>
            <person name="Momper L."/>
            <person name="Jungbluth S.P."/>
            <person name="Lee M.D."/>
            <person name="Amend J.P."/>
        </authorList>
    </citation>
    <scope>NUCLEOTIDE SEQUENCE [LARGE SCALE GENOMIC DNA]</scope>
    <source>
        <strain evidence="1">SURF_26</strain>
    </source>
</reference>
<evidence type="ECO:0000313" key="1">
    <source>
        <dbReference type="EMBL" id="RJP57930.1"/>
    </source>
</evidence>
<sequence length="242" mass="27954">MKSTVSLAICFLVLLVSWTNSYCEEKLIFRDTYRSKETESGTSLPEIQEEMVSSDNGIIFRRYKKDGNAEKTLQCIFETQTRQLISAHVERSHDGEVYETVDVSVEPKQVVYSRACEKSERKTIKRKSSDLISVPDALHFSIGKLGIKKGEMKNIMMINWDGGSLMFTIKGKDDVWIDGNRYREISCQPNLPFFAQAFVKWENTYWYPVDSPYMALFRGKQGPFDKPIEIWRAQTGRVEVTQ</sequence>
<dbReference type="EMBL" id="QZJZ01000073">
    <property type="protein sequence ID" value="RJP57930.1"/>
    <property type="molecule type" value="Genomic_DNA"/>
</dbReference>